<reference evidence="4" key="1">
    <citation type="submission" date="2024-07" db="EMBL/GenBank/DDBJ databases">
        <title>Two chromosome-level genome assemblies of Korean endemic species Abeliophyllum distichum and Forsythia ovata (Oleaceae).</title>
        <authorList>
            <person name="Jang H."/>
        </authorList>
    </citation>
    <scope>NUCLEOTIDE SEQUENCE [LARGE SCALE GENOMIC DNA]</scope>
</reference>
<evidence type="ECO:0000313" key="3">
    <source>
        <dbReference type="EMBL" id="KAL2468723.1"/>
    </source>
</evidence>
<accession>A0ABD1PXR2</accession>
<dbReference type="Proteomes" id="UP001604277">
    <property type="component" value="Unassembled WGS sequence"/>
</dbReference>
<gene>
    <name evidence="3" type="ORF">Fot_50299</name>
</gene>
<keyword evidence="4" id="KW-1185">Reference proteome</keyword>
<keyword evidence="2" id="KW-0472">Membrane</keyword>
<feature type="compositionally biased region" description="Pro residues" evidence="1">
    <location>
        <begin position="12"/>
        <end position="24"/>
    </location>
</feature>
<proteinExistence type="predicted"/>
<keyword evidence="2" id="KW-1133">Transmembrane helix</keyword>
<dbReference type="AlphaFoldDB" id="A0ABD1PXR2"/>
<evidence type="ECO:0000313" key="4">
    <source>
        <dbReference type="Proteomes" id="UP001604277"/>
    </source>
</evidence>
<protein>
    <submittedName>
        <fullName evidence="3">Formin-like protein 4</fullName>
    </submittedName>
</protein>
<keyword evidence="2" id="KW-0812">Transmembrane</keyword>
<feature type="transmembrane region" description="Helical" evidence="2">
    <location>
        <begin position="40"/>
        <end position="60"/>
    </location>
</feature>
<sequence length="129" mass="14137">MSLADTSRKPIISPPIPNPLPSQPGAPTGKSSSKKAVAKAVAATAASTLVVSGLLFFLLLRYSRRKREITEVNPYAGNPVEPRNDFTRFDGNLKGVIVDENGLDVLYWRNLEGGDKKRSFKKQIGRIQE</sequence>
<dbReference type="EMBL" id="JBFOLJ010000016">
    <property type="protein sequence ID" value="KAL2468723.1"/>
    <property type="molecule type" value="Genomic_DNA"/>
</dbReference>
<comment type="caution">
    <text evidence="3">The sequence shown here is derived from an EMBL/GenBank/DDBJ whole genome shotgun (WGS) entry which is preliminary data.</text>
</comment>
<name>A0ABD1PXR2_9LAMI</name>
<feature type="region of interest" description="Disordered" evidence="1">
    <location>
        <begin position="1"/>
        <end position="34"/>
    </location>
</feature>
<evidence type="ECO:0000256" key="1">
    <source>
        <dbReference type="SAM" id="MobiDB-lite"/>
    </source>
</evidence>
<organism evidence="3 4">
    <name type="scientific">Forsythia ovata</name>
    <dbReference type="NCBI Taxonomy" id="205694"/>
    <lineage>
        <taxon>Eukaryota</taxon>
        <taxon>Viridiplantae</taxon>
        <taxon>Streptophyta</taxon>
        <taxon>Embryophyta</taxon>
        <taxon>Tracheophyta</taxon>
        <taxon>Spermatophyta</taxon>
        <taxon>Magnoliopsida</taxon>
        <taxon>eudicotyledons</taxon>
        <taxon>Gunneridae</taxon>
        <taxon>Pentapetalae</taxon>
        <taxon>asterids</taxon>
        <taxon>lamiids</taxon>
        <taxon>Lamiales</taxon>
        <taxon>Oleaceae</taxon>
        <taxon>Forsythieae</taxon>
        <taxon>Forsythia</taxon>
    </lineage>
</organism>
<evidence type="ECO:0000256" key="2">
    <source>
        <dbReference type="SAM" id="Phobius"/>
    </source>
</evidence>